<protein>
    <submittedName>
        <fullName evidence="3">Uncharacterized protein</fullName>
    </submittedName>
</protein>
<dbReference type="Pfam" id="PF00106">
    <property type="entry name" value="adh_short"/>
    <property type="match status" value="1"/>
</dbReference>
<organism evidence="3 4">
    <name type="scientific">Galerina marginata (strain CBS 339.88)</name>
    <dbReference type="NCBI Taxonomy" id="685588"/>
    <lineage>
        <taxon>Eukaryota</taxon>
        <taxon>Fungi</taxon>
        <taxon>Dikarya</taxon>
        <taxon>Basidiomycota</taxon>
        <taxon>Agaricomycotina</taxon>
        <taxon>Agaricomycetes</taxon>
        <taxon>Agaricomycetidae</taxon>
        <taxon>Agaricales</taxon>
        <taxon>Agaricineae</taxon>
        <taxon>Strophariaceae</taxon>
        <taxon>Galerina</taxon>
    </lineage>
</organism>
<sequence>MPAGFTINLSNKVIVVTGGNRGIGYAYTRAVAQAGAKVAVLYQDHKDAEEVTEKVGKEFGVKTQAYKCDVSDTDLVNATFKKIAQDLGPIAGLVANAGVSIVKPAFDLTQEEFTKVFNVNVFGVFNTARAAAKHWKESKQTGSIVITASMSSQIINQAAFSEFLKKRKAKKRRS</sequence>
<dbReference type="PANTHER" id="PTHR43008">
    <property type="entry name" value="BENZIL REDUCTASE"/>
    <property type="match status" value="1"/>
</dbReference>
<dbReference type="Gene3D" id="3.40.50.720">
    <property type="entry name" value="NAD(P)-binding Rossmann-like Domain"/>
    <property type="match status" value="1"/>
</dbReference>
<reference evidence="4" key="1">
    <citation type="journal article" date="2014" name="Proc. Natl. Acad. Sci. U.S.A.">
        <title>Extensive sampling of basidiomycete genomes demonstrates inadequacy of the white-rot/brown-rot paradigm for wood decay fungi.</title>
        <authorList>
            <person name="Riley R."/>
            <person name="Salamov A.A."/>
            <person name="Brown D.W."/>
            <person name="Nagy L.G."/>
            <person name="Floudas D."/>
            <person name="Held B.W."/>
            <person name="Levasseur A."/>
            <person name="Lombard V."/>
            <person name="Morin E."/>
            <person name="Otillar R."/>
            <person name="Lindquist E.A."/>
            <person name="Sun H."/>
            <person name="LaButti K.M."/>
            <person name="Schmutz J."/>
            <person name="Jabbour D."/>
            <person name="Luo H."/>
            <person name="Baker S.E."/>
            <person name="Pisabarro A.G."/>
            <person name="Walton J.D."/>
            <person name="Blanchette R.A."/>
            <person name="Henrissat B."/>
            <person name="Martin F."/>
            <person name="Cullen D."/>
            <person name="Hibbett D.S."/>
            <person name="Grigoriev I.V."/>
        </authorList>
    </citation>
    <scope>NUCLEOTIDE SEQUENCE [LARGE SCALE GENOMIC DNA]</scope>
    <source>
        <strain evidence="4">CBS 339.88</strain>
    </source>
</reference>
<comment type="similarity">
    <text evidence="1">Belongs to the short-chain dehydrogenases/reductases (SDR) family.</text>
</comment>
<dbReference type="OrthoDB" id="1888931at2759"/>
<dbReference type="STRING" id="685588.A0A067SFG3"/>
<dbReference type="SUPFAM" id="SSF51735">
    <property type="entry name" value="NAD(P)-binding Rossmann-fold domains"/>
    <property type="match status" value="1"/>
</dbReference>
<dbReference type="GO" id="GO:0050664">
    <property type="term" value="F:oxidoreductase activity, acting on NAD(P)H, oxygen as acceptor"/>
    <property type="evidence" value="ECO:0007669"/>
    <property type="project" value="TreeGrafter"/>
</dbReference>
<evidence type="ECO:0000313" key="4">
    <source>
        <dbReference type="Proteomes" id="UP000027222"/>
    </source>
</evidence>
<dbReference type="AlphaFoldDB" id="A0A067SFG3"/>
<dbReference type="PANTHER" id="PTHR43008:SF6">
    <property type="entry name" value="NADP-DEPENDENT MANNITOL DEHYDROGENASE"/>
    <property type="match status" value="1"/>
</dbReference>
<dbReference type="InterPro" id="IPR036291">
    <property type="entry name" value="NAD(P)-bd_dom_sf"/>
</dbReference>
<name>A0A067SFG3_GALM3</name>
<dbReference type="Proteomes" id="UP000027222">
    <property type="component" value="Unassembled WGS sequence"/>
</dbReference>
<proteinExistence type="inferred from homology"/>
<dbReference type="EMBL" id="KL142423">
    <property type="protein sequence ID" value="KDR66444.1"/>
    <property type="molecule type" value="Genomic_DNA"/>
</dbReference>
<evidence type="ECO:0000313" key="3">
    <source>
        <dbReference type="EMBL" id="KDR66444.1"/>
    </source>
</evidence>
<dbReference type="GO" id="GO:0016616">
    <property type="term" value="F:oxidoreductase activity, acting on the CH-OH group of donors, NAD or NADP as acceptor"/>
    <property type="evidence" value="ECO:0007669"/>
    <property type="project" value="UniProtKB-ARBA"/>
</dbReference>
<gene>
    <name evidence="3" type="ORF">GALMADRAFT_147874</name>
</gene>
<dbReference type="HOGENOM" id="CLU_1540184_0_0_1"/>
<accession>A0A067SFG3</accession>
<keyword evidence="4" id="KW-1185">Reference proteome</keyword>
<dbReference type="InterPro" id="IPR002347">
    <property type="entry name" value="SDR_fam"/>
</dbReference>
<dbReference type="PRINTS" id="PR00081">
    <property type="entry name" value="GDHRDH"/>
</dbReference>
<keyword evidence="2" id="KW-0560">Oxidoreductase</keyword>
<evidence type="ECO:0000256" key="1">
    <source>
        <dbReference type="ARBA" id="ARBA00006484"/>
    </source>
</evidence>
<evidence type="ECO:0000256" key="2">
    <source>
        <dbReference type="ARBA" id="ARBA00023002"/>
    </source>
</evidence>